<dbReference type="SUPFAM" id="SSF48008">
    <property type="entry name" value="GntR ligand-binding domain-like"/>
    <property type="match status" value="1"/>
</dbReference>
<dbReference type="InterPro" id="IPR011711">
    <property type="entry name" value="GntR_C"/>
</dbReference>
<dbReference type="Pfam" id="PF07729">
    <property type="entry name" value="FCD"/>
    <property type="match status" value="1"/>
</dbReference>
<dbReference type="CDD" id="cd07377">
    <property type="entry name" value="WHTH_GntR"/>
    <property type="match status" value="1"/>
</dbReference>
<dbReference type="PROSITE" id="PS50949">
    <property type="entry name" value="HTH_GNTR"/>
    <property type="match status" value="1"/>
</dbReference>
<evidence type="ECO:0000313" key="6">
    <source>
        <dbReference type="Proteomes" id="UP000194139"/>
    </source>
</evidence>
<evidence type="ECO:0000256" key="3">
    <source>
        <dbReference type="ARBA" id="ARBA00023163"/>
    </source>
</evidence>
<proteinExistence type="predicted"/>
<protein>
    <submittedName>
        <fullName evidence="5">GntR family transcriptional regulator</fullName>
    </submittedName>
</protein>
<evidence type="ECO:0000256" key="1">
    <source>
        <dbReference type="ARBA" id="ARBA00023015"/>
    </source>
</evidence>
<keyword evidence="2" id="KW-0238">DNA-binding</keyword>
<dbReference type="SMART" id="SM00345">
    <property type="entry name" value="HTH_GNTR"/>
    <property type="match status" value="2"/>
</dbReference>
<keyword evidence="1" id="KW-0805">Transcription regulation</keyword>
<keyword evidence="6" id="KW-1185">Reference proteome</keyword>
<dbReference type="Proteomes" id="UP000194139">
    <property type="component" value="Chromosome"/>
</dbReference>
<dbReference type="GO" id="GO:0003677">
    <property type="term" value="F:DNA binding"/>
    <property type="evidence" value="ECO:0007669"/>
    <property type="project" value="UniProtKB-KW"/>
</dbReference>
<dbReference type="PANTHER" id="PTHR43537">
    <property type="entry name" value="TRANSCRIPTIONAL REGULATOR, GNTR FAMILY"/>
    <property type="match status" value="1"/>
</dbReference>
<keyword evidence="3" id="KW-0804">Transcription</keyword>
<reference evidence="5 6" key="1">
    <citation type="submission" date="2017-05" db="EMBL/GenBank/DDBJ databases">
        <title>Complete and WGS of Bordetella genogroups.</title>
        <authorList>
            <person name="Spilker T."/>
            <person name="LiPuma J."/>
        </authorList>
    </citation>
    <scope>NUCLEOTIDE SEQUENCE [LARGE SCALE GENOMIC DNA]</scope>
    <source>
        <strain evidence="5 6">AU17164</strain>
    </source>
</reference>
<dbReference type="InterPro" id="IPR000524">
    <property type="entry name" value="Tscrpt_reg_HTH_GntR"/>
</dbReference>
<dbReference type="RefSeq" id="WP_086072786.1">
    <property type="nucleotide sequence ID" value="NZ_CP021109.1"/>
</dbReference>
<dbReference type="InterPro" id="IPR036390">
    <property type="entry name" value="WH_DNA-bd_sf"/>
</dbReference>
<dbReference type="InterPro" id="IPR036388">
    <property type="entry name" value="WH-like_DNA-bd_sf"/>
</dbReference>
<name>A0A1W6Z1R4_9BORD</name>
<gene>
    <name evidence="5" type="ORF">CAL13_14680</name>
</gene>
<organism evidence="5 6">
    <name type="scientific">Bordetella genomosp. 9</name>
    <dbReference type="NCBI Taxonomy" id="1416803"/>
    <lineage>
        <taxon>Bacteria</taxon>
        <taxon>Pseudomonadati</taxon>
        <taxon>Pseudomonadota</taxon>
        <taxon>Betaproteobacteria</taxon>
        <taxon>Burkholderiales</taxon>
        <taxon>Alcaligenaceae</taxon>
        <taxon>Bordetella</taxon>
    </lineage>
</organism>
<evidence type="ECO:0000256" key="2">
    <source>
        <dbReference type="ARBA" id="ARBA00023125"/>
    </source>
</evidence>
<dbReference type="SMART" id="SM00895">
    <property type="entry name" value="FCD"/>
    <property type="match status" value="1"/>
</dbReference>
<dbReference type="GO" id="GO:0003700">
    <property type="term" value="F:DNA-binding transcription factor activity"/>
    <property type="evidence" value="ECO:0007669"/>
    <property type="project" value="InterPro"/>
</dbReference>
<dbReference type="EMBL" id="CP021109">
    <property type="protein sequence ID" value="ARP87312.1"/>
    <property type="molecule type" value="Genomic_DNA"/>
</dbReference>
<dbReference type="PANTHER" id="PTHR43537:SF5">
    <property type="entry name" value="UXU OPERON TRANSCRIPTIONAL REGULATOR"/>
    <property type="match status" value="1"/>
</dbReference>
<dbReference type="AlphaFoldDB" id="A0A1W6Z1R4"/>
<sequence length="294" mass="33400">MHNQNQGPPPTGLQVDLARRIANDIICRIHQAGTHLSEVSLARRYLVSRTPVRAALRLLAAERFIEARPNSGYFVPEVPGCTEPPSLRARGMTADEIYLRMIDDRAEGLLPDSFTDRDLQQRYGVTRSVLAKTLVRMSAEAMIEKRKGHGWRFTHALGECDARHESYRFRATVECGALLEPGFKAVSAELKRLRAAHEELLRNGEISAQAFFALNSDFHETLARFSGNRFFLQSIRQQNHLRRMEQQSAAMRADTRFRESAAEHLAIIQALEDDDREWAAALMRRHLLEVSKLG</sequence>
<accession>A0A1W6Z1R4</accession>
<dbReference type="Gene3D" id="1.10.10.10">
    <property type="entry name" value="Winged helix-like DNA-binding domain superfamily/Winged helix DNA-binding domain"/>
    <property type="match status" value="2"/>
</dbReference>
<dbReference type="Pfam" id="PF00392">
    <property type="entry name" value="GntR"/>
    <property type="match status" value="1"/>
</dbReference>
<dbReference type="SUPFAM" id="SSF46785">
    <property type="entry name" value="Winged helix' DNA-binding domain"/>
    <property type="match status" value="1"/>
</dbReference>
<evidence type="ECO:0000259" key="4">
    <source>
        <dbReference type="PROSITE" id="PS50949"/>
    </source>
</evidence>
<evidence type="ECO:0000313" key="5">
    <source>
        <dbReference type="EMBL" id="ARP87312.1"/>
    </source>
</evidence>
<dbReference type="Gene3D" id="1.20.120.530">
    <property type="entry name" value="GntR ligand-binding domain-like"/>
    <property type="match status" value="1"/>
</dbReference>
<feature type="domain" description="HTH gntR-type" evidence="4">
    <location>
        <begin position="11"/>
        <end position="78"/>
    </location>
</feature>
<dbReference type="InterPro" id="IPR008920">
    <property type="entry name" value="TF_FadR/GntR_C"/>
</dbReference>